<name>A0A438KM55_VITVI</name>
<proteinExistence type="predicted"/>
<accession>A0A438KM55</accession>
<dbReference type="EMBL" id="QGNW01000004">
    <property type="protein sequence ID" value="RVX22284.1"/>
    <property type="molecule type" value="Genomic_DNA"/>
</dbReference>
<protein>
    <submittedName>
        <fullName evidence="1">Uncharacterized protein</fullName>
    </submittedName>
</protein>
<sequence>MGIQAHGCLKHERDRVPYYLPGRSHKKLFQAVEYELLSAHATELQEKKVGDGKTPPQQPATAAVVLLEMLKWMIPATRVL</sequence>
<organism evidence="1 2">
    <name type="scientific">Vitis vinifera</name>
    <name type="common">Grape</name>
    <dbReference type="NCBI Taxonomy" id="29760"/>
    <lineage>
        <taxon>Eukaryota</taxon>
        <taxon>Viridiplantae</taxon>
        <taxon>Streptophyta</taxon>
        <taxon>Embryophyta</taxon>
        <taxon>Tracheophyta</taxon>
        <taxon>Spermatophyta</taxon>
        <taxon>Magnoliopsida</taxon>
        <taxon>eudicotyledons</taxon>
        <taxon>Gunneridae</taxon>
        <taxon>Pentapetalae</taxon>
        <taxon>rosids</taxon>
        <taxon>Vitales</taxon>
        <taxon>Vitaceae</taxon>
        <taxon>Viteae</taxon>
        <taxon>Vitis</taxon>
    </lineage>
</organism>
<evidence type="ECO:0000313" key="2">
    <source>
        <dbReference type="Proteomes" id="UP000288805"/>
    </source>
</evidence>
<dbReference type="SUPFAM" id="SSF74788">
    <property type="entry name" value="Cullin repeat-like"/>
    <property type="match status" value="1"/>
</dbReference>
<reference evidence="1 2" key="1">
    <citation type="journal article" date="2018" name="PLoS Genet.">
        <title>Population sequencing reveals clonal diversity and ancestral inbreeding in the grapevine cultivar Chardonnay.</title>
        <authorList>
            <person name="Roach M.J."/>
            <person name="Johnson D.L."/>
            <person name="Bohlmann J."/>
            <person name="van Vuuren H.J."/>
            <person name="Jones S.J."/>
            <person name="Pretorius I.S."/>
            <person name="Schmidt S.A."/>
            <person name="Borneman A.R."/>
        </authorList>
    </citation>
    <scope>NUCLEOTIDE SEQUENCE [LARGE SCALE GENOMIC DNA]</scope>
    <source>
        <strain evidence="2">cv. Chardonnay</strain>
        <tissue evidence="1">Leaf</tissue>
    </source>
</reference>
<comment type="caution">
    <text evidence="1">The sequence shown here is derived from an EMBL/GenBank/DDBJ whole genome shotgun (WGS) entry which is preliminary data.</text>
</comment>
<dbReference type="Proteomes" id="UP000288805">
    <property type="component" value="Unassembled WGS sequence"/>
</dbReference>
<gene>
    <name evidence="1" type="ORF">CK203_001569</name>
</gene>
<dbReference type="InterPro" id="IPR016159">
    <property type="entry name" value="Cullin_repeat-like_dom_sf"/>
</dbReference>
<dbReference type="AlphaFoldDB" id="A0A438KM55"/>
<evidence type="ECO:0000313" key="1">
    <source>
        <dbReference type="EMBL" id="RVX22284.1"/>
    </source>
</evidence>